<dbReference type="EMBL" id="QHJW02000002">
    <property type="protein sequence ID" value="RRO12106.1"/>
    <property type="molecule type" value="Genomic_DNA"/>
</dbReference>
<gene>
    <name evidence="2" type="ORF">DMB85_001455</name>
</gene>
<comment type="caution">
    <text evidence="2">The sequence shown here is derived from an EMBL/GenBank/DDBJ whole genome shotgun (WGS) entry which is preliminary data.</text>
</comment>
<sequence>MRLELAKSLELKRDMTAVEADKLFTQGLVTSKHLFECPEPNCHAQVTCANLDRPKRLRKRDPYFKFVSEHTRGCRLEEQTDDEFRRVQHTKDDPEALPFIRDDVVELVLSAPNKRITHDLPSTEDNEGSIKRAKRMGINEDDENQQKRRSRKRLSGLADAFIAKENFFLETAEGRIHLRDFFIRVDDRKDLSEHPDEPRVYFGKAWINKKDDYYLVRFANEMRSGDVKCKPTFFIPARLVERSDYQRTSREALDKIAMSNPSKPLYLFIFSELPPVKDNNANYINFKLDDLTYLYYRLWGKGKL</sequence>
<dbReference type="Proteomes" id="UP000256817">
    <property type="component" value="Unassembled WGS sequence"/>
</dbReference>
<proteinExistence type="predicted"/>
<evidence type="ECO:0000313" key="3">
    <source>
        <dbReference type="Proteomes" id="UP000256817"/>
    </source>
</evidence>
<reference evidence="2" key="1">
    <citation type="submission" date="2018-11" db="EMBL/GenBank/DDBJ databases">
        <title>Draft genome sequences of proposed Pectobacterium aquaticum sp. nov. isolated in France from fresh water.</title>
        <authorList>
            <person name="Pedron J."/>
            <person name="Barny M.A."/>
        </authorList>
    </citation>
    <scope>NUCLEOTIDE SEQUENCE [LARGE SCALE GENOMIC DNA]</scope>
    <source>
        <strain evidence="2">A35-S23-M15</strain>
    </source>
</reference>
<protein>
    <submittedName>
        <fullName evidence="2">Uncharacterized protein</fullName>
    </submittedName>
</protein>
<keyword evidence="3" id="KW-1185">Reference proteome</keyword>
<feature type="region of interest" description="Disordered" evidence="1">
    <location>
        <begin position="118"/>
        <end position="150"/>
    </location>
</feature>
<evidence type="ECO:0000256" key="1">
    <source>
        <dbReference type="SAM" id="MobiDB-lite"/>
    </source>
</evidence>
<accession>A0A426JFX9</accession>
<organism evidence="2 3">
    <name type="scientific">Pectobacterium aquaticum</name>
    <dbReference type="NCBI Taxonomy" id="2204145"/>
    <lineage>
        <taxon>Bacteria</taxon>
        <taxon>Pseudomonadati</taxon>
        <taxon>Pseudomonadota</taxon>
        <taxon>Gammaproteobacteria</taxon>
        <taxon>Enterobacterales</taxon>
        <taxon>Pectobacteriaceae</taxon>
        <taxon>Pectobacterium</taxon>
    </lineage>
</organism>
<dbReference type="RefSeq" id="WP_103972292.1">
    <property type="nucleotide sequence ID" value="NZ_QHJW02000002.1"/>
</dbReference>
<name>A0A426JFX9_9GAMM</name>
<evidence type="ECO:0000313" key="2">
    <source>
        <dbReference type="EMBL" id="RRO12106.1"/>
    </source>
</evidence>